<dbReference type="SUPFAM" id="SSF52821">
    <property type="entry name" value="Rhodanese/Cell cycle control phosphatase"/>
    <property type="match status" value="4"/>
</dbReference>
<dbReference type="PANTHER" id="PTHR43855:SF1">
    <property type="entry name" value="THIOSULFATE SULFURTRANSFERASE"/>
    <property type="match status" value="1"/>
</dbReference>
<evidence type="ECO:0000313" key="3">
    <source>
        <dbReference type="EMBL" id="VVE24061.1"/>
    </source>
</evidence>
<dbReference type="GO" id="GO:0016740">
    <property type="term" value="F:transferase activity"/>
    <property type="evidence" value="ECO:0007669"/>
    <property type="project" value="UniProtKB-KW"/>
</dbReference>
<keyword evidence="3" id="KW-0808">Transferase</keyword>
<protein>
    <submittedName>
        <fullName evidence="3">Sulfurtransferase</fullName>
    </submittedName>
</protein>
<dbReference type="EMBL" id="CABPSE010000011">
    <property type="protein sequence ID" value="VVE24061.1"/>
    <property type="molecule type" value="Genomic_DNA"/>
</dbReference>
<dbReference type="SMART" id="SM00450">
    <property type="entry name" value="RHOD"/>
    <property type="match status" value="4"/>
</dbReference>
<keyword evidence="1" id="KW-0677">Repeat</keyword>
<feature type="domain" description="Rhodanese" evidence="2">
    <location>
        <begin position="307"/>
        <end position="398"/>
    </location>
</feature>
<feature type="domain" description="Rhodanese" evidence="2">
    <location>
        <begin position="38"/>
        <end position="130"/>
    </location>
</feature>
<proteinExistence type="predicted"/>
<name>A0A5E4WHR0_9BURK</name>
<feature type="domain" description="Rhodanese" evidence="2">
    <location>
        <begin position="163"/>
        <end position="254"/>
    </location>
</feature>
<dbReference type="InterPro" id="IPR036873">
    <property type="entry name" value="Rhodanese-like_dom_sf"/>
</dbReference>
<dbReference type="CDD" id="cd01532">
    <property type="entry name" value="4RHOD_Repeat_1"/>
    <property type="match status" value="1"/>
</dbReference>
<organism evidence="3 4">
    <name type="scientific">Pandoraea communis</name>
    <dbReference type="NCBI Taxonomy" id="2508297"/>
    <lineage>
        <taxon>Bacteria</taxon>
        <taxon>Pseudomonadati</taxon>
        <taxon>Pseudomonadota</taxon>
        <taxon>Betaproteobacteria</taxon>
        <taxon>Burkholderiales</taxon>
        <taxon>Burkholderiaceae</taxon>
        <taxon>Pandoraea</taxon>
    </lineage>
</organism>
<accession>A0A5E4WHR0</accession>
<reference evidence="3 4" key="1">
    <citation type="submission" date="2019-08" db="EMBL/GenBank/DDBJ databases">
        <authorList>
            <person name="Peeters C."/>
        </authorList>
    </citation>
    <scope>NUCLEOTIDE SEQUENCE [LARGE SCALE GENOMIC DNA]</scope>
    <source>
        <strain evidence="3 4">LMG 31111</strain>
    </source>
</reference>
<dbReference type="Pfam" id="PF00581">
    <property type="entry name" value="Rhodanese"/>
    <property type="match status" value="3"/>
</dbReference>
<evidence type="ECO:0000313" key="4">
    <source>
        <dbReference type="Proteomes" id="UP000383971"/>
    </source>
</evidence>
<dbReference type="PANTHER" id="PTHR43855">
    <property type="entry name" value="THIOSULFATE SULFURTRANSFERASE"/>
    <property type="match status" value="1"/>
</dbReference>
<dbReference type="InterPro" id="IPR001763">
    <property type="entry name" value="Rhodanese-like_dom"/>
</dbReference>
<feature type="domain" description="Rhodanese" evidence="2">
    <location>
        <begin position="412"/>
        <end position="500"/>
    </location>
</feature>
<dbReference type="PROSITE" id="PS50206">
    <property type="entry name" value="RHODANESE_3"/>
    <property type="match status" value="4"/>
</dbReference>
<dbReference type="CDD" id="cd01534">
    <property type="entry name" value="4RHOD_Repeat_3"/>
    <property type="match status" value="1"/>
</dbReference>
<evidence type="ECO:0000259" key="2">
    <source>
        <dbReference type="PROSITE" id="PS50206"/>
    </source>
</evidence>
<keyword evidence="4" id="KW-1185">Reference proteome</keyword>
<gene>
    <name evidence="3" type="ORF">PCO31111_03310</name>
</gene>
<dbReference type="Proteomes" id="UP000383971">
    <property type="component" value="Unassembled WGS sequence"/>
</dbReference>
<evidence type="ECO:0000256" key="1">
    <source>
        <dbReference type="ARBA" id="ARBA00022737"/>
    </source>
</evidence>
<dbReference type="CDD" id="cd01535">
    <property type="entry name" value="4RHOD_Repeat_4"/>
    <property type="match status" value="1"/>
</dbReference>
<dbReference type="AlphaFoldDB" id="A0A5E4WHR0"/>
<sequence>MSAHSTDAPSQTADQALAAADFTFPELTFADVRAALLAREEIALLDVREEDPYAQTHPLWAANLPLSRVEIDAWARIPRRDTRVVVYGEYNAQDLAPLAASVLRKLGYTNVNLLAGGLDGWIAAGGEVFRDVNVPSKAFGEWVEGLRHTPSLSAQEVQALLDADADMVVVDARRFDEYQTMNIPGSTSVPGAELVLRVRELAPDPATRVIVNCAGRTRSIIGTQSLVNAGLPNPVAALRNGTIGWTLAGQTLERGADRRHPSTVREATLAVAREGARAVADHAGVRRIALAGVASLNAPGRTVYRFDVRTPEEYEAGHLPDFASAPGGQLVQETDHQVPVRGAWIVLADDDGVRADMTGSWLAQMGWTVYVVEPHSAEARSARGGWPLHTPSAPDVATVSPALLARWLEEAVPGQVAVLDFTSGVNYVKRHIPGAWFVIRARLAEALREIGPAQRYVLACGSSLLARFAAADLRRLSDAEIVVLDGGTQAWINAGLPLESGETRLASVRDDRYRRPYEGTDNAAEAMQAYLDWEFGLVDQLHRDGTHHFQVV</sequence>
<dbReference type="InterPro" id="IPR051126">
    <property type="entry name" value="Thiosulfate_sulfurtransferase"/>
</dbReference>
<dbReference type="Gene3D" id="3.40.250.10">
    <property type="entry name" value="Rhodanese-like domain"/>
    <property type="match status" value="4"/>
</dbReference>